<dbReference type="EMBL" id="CP040818">
    <property type="protein sequence ID" value="QDL91974.1"/>
    <property type="molecule type" value="Genomic_DNA"/>
</dbReference>
<name>A0A5B8FWP9_9RHOB</name>
<sequence length="160" mass="17572">MSFDIRKSGKGGLSSPEHFIVTRDGNVFLRLLGEEPDYEIMTATASEDGGGLVRVADQVRLVEAALRTGKQVFGVRSFVEEDHKGREYAKICRLEYLSDAYRVAERFFEIYDGIGQGAGRPRSDLAAVYAELAVDDTGGDVYLSDGVWLGRDGAVTDRGR</sequence>
<gene>
    <name evidence="1" type="ORF">FDP22_09415</name>
</gene>
<proteinExistence type="predicted"/>
<organism evidence="1 2">
    <name type="scientific">Paroceanicella profunda</name>
    <dbReference type="NCBI Taxonomy" id="2579971"/>
    <lineage>
        <taxon>Bacteria</taxon>
        <taxon>Pseudomonadati</taxon>
        <taxon>Pseudomonadota</taxon>
        <taxon>Alphaproteobacteria</taxon>
        <taxon>Rhodobacterales</taxon>
        <taxon>Paracoccaceae</taxon>
        <taxon>Paroceanicella</taxon>
    </lineage>
</organism>
<protein>
    <submittedName>
        <fullName evidence="1">Uncharacterized protein</fullName>
    </submittedName>
</protein>
<dbReference type="Proteomes" id="UP000305888">
    <property type="component" value="Chromosome"/>
</dbReference>
<keyword evidence="2" id="KW-1185">Reference proteome</keyword>
<evidence type="ECO:0000313" key="1">
    <source>
        <dbReference type="EMBL" id="QDL91974.1"/>
    </source>
</evidence>
<dbReference type="OrthoDB" id="7846879at2"/>
<accession>A0A5B8FWP9</accession>
<evidence type="ECO:0000313" key="2">
    <source>
        <dbReference type="Proteomes" id="UP000305888"/>
    </source>
</evidence>
<dbReference type="KEGG" id="ppru:FDP22_09415"/>
<reference evidence="1 2" key="1">
    <citation type="submission" date="2019-06" db="EMBL/GenBank/DDBJ databases">
        <title>Genome sequence of Rhodobacteraceae bacterium D4M1.</title>
        <authorList>
            <person name="Cao J."/>
        </authorList>
    </citation>
    <scope>NUCLEOTIDE SEQUENCE [LARGE SCALE GENOMIC DNA]</scope>
    <source>
        <strain evidence="1 2">D4M1</strain>
    </source>
</reference>
<dbReference type="AlphaFoldDB" id="A0A5B8FWP9"/>
<dbReference type="RefSeq" id="WP_143972253.1">
    <property type="nucleotide sequence ID" value="NZ_CP040818.1"/>
</dbReference>